<protein>
    <recommendedName>
        <fullName evidence="4">Tyr recombinase domain-containing protein</fullName>
    </recommendedName>
</protein>
<dbReference type="AlphaFoldDB" id="A0A166SUT2"/>
<dbReference type="GO" id="GO:0015074">
    <property type="term" value="P:DNA integration"/>
    <property type="evidence" value="ECO:0007669"/>
    <property type="project" value="InterPro"/>
</dbReference>
<evidence type="ECO:0000313" key="3">
    <source>
        <dbReference type="Proteomes" id="UP000076532"/>
    </source>
</evidence>
<evidence type="ECO:0000313" key="2">
    <source>
        <dbReference type="EMBL" id="KZP29871.1"/>
    </source>
</evidence>
<evidence type="ECO:0000256" key="1">
    <source>
        <dbReference type="ARBA" id="ARBA00023172"/>
    </source>
</evidence>
<sequence length="87" mass="10142">ELQPEDYIFPHISTNGIADPTRPLTIDTVQRWLTEFSYAAGLKVRYTTHCFRRGGAQYRFMFAPIGKRWSLMVIRWWGGWSEGESVS</sequence>
<dbReference type="InterPro" id="IPR013762">
    <property type="entry name" value="Integrase-like_cat_sf"/>
</dbReference>
<accession>A0A166SUT2</accession>
<dbReference type="GO" id="GO:0003677">
    <property type="term" value="F:DNA binding"/>
    <property type="evidence" value="ECO:0007669"/>
    <property type="project" value="InterPro"/>
</dbReference>
<dbReference type="STRING" id="436010.A0A166SUT2"/>
<gene>
    <name evidence="2" type="ORF">FIBSPDRAFT_718386</name>
</gene>
<keyword evidence="1" id="KW-0233">DNA recombination</keyword>
<evidence type="ECO:0008006" key="4">
    <source>
        <dbReference type="Google" id="ProtNLM"/>
    </source>
</evidence>
<dbReference type="OrthoDB" id="164951at2759"/>
<dbReference type="Proteomes" id="UP000076532">
    <property type="component" value="Unassembled WGS sequence"/>
</dbReference>
<reference evidence="2 3" key="1">
    <citation type="journal article" date="2016" name="Mol. Biol. Evol.">
        <title>Comparative Genomics of Early-Diverging Mushroom-Forming Fungi Provides Insights into the Origins of Lignocellulose Decay Capabilities.</title>
        <authorList>
            <person name="Nagy L.G."/>
            <person name="Riley R."/>
            <person name="Tritt A."/>
            <person name="Adam C."/>
            <person name="Daum C."/>
            <person name="Floudas D."/>
            <person name="Sun H."/>
            <person name="Yadav J.S."/>
            <person name="Pangilinan J."/>
            <person name="Larsson K.H."/>
            <person name="Matsuura K."/>
            <person name="Barry K."/>
            <person name="Labutti K."/>
            <person name="Kuo R."/>
            <person name="Ohm R.A."/>
            <person name="Bhattacharya S.S."/>
            <person name="Shirouzu T."/>
            <person name="Yoshinaga Y."/>
            <person name="Martin F.M."/>
            <person name="Grigoriev I.V."/>
            <person name="Hibbett D.S."/>
        </authorList>
    </citation>
    <scope>NUCLEOTIDE SEQUENCE [LARGE SCALE GENOMIC DNA]</scope>
    <source>
        <strain evidence="2 3">CBS 109695</strain>
    </source>
</reference>
<name>A0A166SUT2_9AGAM</name>
<proteinExistence type="predicted"/>
<dbReference type="SUPFAM" id="SSF56349">
    <property type="entry name" value="DNA breaking-rejoining enzymes"/>
    <property type="match status" value="1"/>
</dbReference>
<organism evidence="2 3">
    <name type="scientific">Athelia psychrophila</name>
    <dbReference type="NCBI Taxonomy" id="1759441"/>
    <lineage>
        <taxon>Eukaryota</taxon>
        <taxon>Fungi</taxon>
        <taxon>Dikarya</taxon>
        <taxon>Basidiomycota</taxon>
        <taxon>Agaricomycotina</taxon>
        <taxon>Agaricomycetes</taxon>
        <taxon>Agaricomycetidae</taxon>
        <taxon>Atheliales</taxon>
        <taxon>Atheliaceae</taxon>
        <taxon>Athelia</taxon>
    </lineage>
</organism>
<dbReference type="Gene3D" id="1.10.443.10">
    <property type="entry name" value="Intergrase catalytic core"/>
    <property type="match status" value="1"/>
</dbReference>
<dbReference type="EMBL" id="KV417496">
    <property type="protein sequence ID" value="KZP29871.1"/>
    <property type="molecule type" value="Genomic_DNA"/>
</dbReference>
<dbReference type="InterPro" id="IPR011010">
    <property type="entry name" value="DNA_brk_join_enz"/>
</dbReference>
<keyword evidence="3" id="KW-1185">Reference proteome</keyword>
<feature type="non-terminal residue" evidence="2">
    <location>
        <position position="87"/>
    </location>
</feature>
<dbReference type="GO" id="GO:0006310">
    <property type="term" value="P:DNA recombination"/>
    <property type="evidence" value="ECO:0007669"/>
    <property type="project" value="UniProtKB-KW"/>
</dbReference>
<feature type="non-terminal residue" evidence="2">
    <location>
        <position position="1"/>
    </location>
</feature>